<dbReference type="PROSITE" id="PS00211">
    <property type="entry name" value="ABC_TRANSPORTER_1"/>
    <property type="match status" value="1"/>
</dbReference>
<protein>
    <submittedName>
        <fullName evidence="5">ABC transporter ATP-binding protein</fullName>
    </submittedName>
</protein>
<gene>
    <name evidence="5" type="ORF">ACFPOF_26645</name>
</gene>
<keyword evidence="3 5" id="KW-0067">ATP-binding</keyword>
<evidence type="ECO:0000256" key="1">
    <source>
        <dbReference type="ARBA" id="ARBA00022448"/>
    </source>
</evidence>
<dbReference type="Pfam" id="PF00005">
    <property type="entry name" value="ABC_tran"/>
    <property type="match status" value="1"/>
</dbReference>
<dbReference type="SMART" id="SM00382">
    <property type="entry name" value="AAA"/>
    <property type="match status" value="1"/>
</dbReference>
<feature type="domain" description="ABC transporter" evidence="4">
    <location>
        <begin position="4"/>
        <end position="237"/>
    </location>
</feature>
<comment type="caution">
    <text evidence="5">The sequence shown here is derived from an EMBL/GenBank/DDBJ whole genome shotgun (WGS) entry which is preliminary data.</text>
</comment>
<evidence type="ECO:0000259" key="4">
    <source>
        <dbReference type="PROSITE" id="PS50893"/>
    </source>
</evidence>
<evidence type="ECO:0000313" key="5">
    <source>
        <dbReference type="EMBL" id="MFC5406329.1"/>
    </source>
</evidence>
<dbReference type="PANTHER" id="PTHR43776:SF8">
    <property type="entry name" value="ABC TRANSPORTER, ATP-BINDING PROTEIN"/>
    <property type="match status" value="1"/>
</dbReference>
<dbReference type="Proteomes" id="UP001596113">
    <property type="component" value="Unassembled WGS sequence"/>
</dbReference>
<dbReference type="EMBL" id="JBHSMI010000052">
    <property type="protein sequence ID" value="MFC5406329.1"/>
    <property type="molecule type" value="Genomic_DNA"/>
</dbReference>
<dbReference type="InterPro" id="IPR027417">
    <property type="entry name" value="P-loop_NTPase"/>
</dbReference>
<dbReference type="SUPFAM" id="SSF52540">
    <property type="entry name" value="P-loop containing nucleoside triphosphate hydrolases"/>
    <property type="match status" value="1"/>
</dbReference>
<dbReference type="InterPro" id="IPR003593">
    <property type="entry name" value="AAA+_ATPase"/>
</dbReference>
<organism evidence="5 6">
    <name type="scientific">Cohnella soli</name>
    <dbReference type="NCBI Taxonomy" id="425005"/>
    <lineage>
        <taxon>Bacteria</taxon>
        <taxon>Bacillati</taxon>
        <taxon>Bacillota</taxon>
        <taxon>Bacilli</taxon>
        <taxon>Bacillales</taxon>
        <taxon>Paenibacillaceae</taxon>
        <taxon>Cohnella</taxon>
    </lineage>
</organism>
<keyword evidence="1" id="KW-0813">Transport</keyword>
<accession>A0ABW0HZA1</accession>
<name>A0ABW0HZA1_9BACL</name>
<evidence type="ECO:0000256" key="2">
    <source>
        <dbReference type="ARBA" id="ARBA00022741"/>
    </source>
</evidence>
<dbReference type="CDD" id="cd03257">
    <property type="entry name" value="ABC_NikE_OppD_transporters"/>
    <property type="match status" value="1"/>
</dbReference>
<evidence type="ECO:0000256" key="3">
    <source>
        <dbReference type="ARBA" id="ARBA00022840"/>
    </source>
</evidence>
<evidence type="ECO:0000313" key="6">
    <source>
        <dbReference type="Proteomes" id="UP001596113"/>
    </source>
</evidence>
<proteinExistence type="predicted"/>
<keyword evidence="2" id="KW-0547">Nucleotide-binding</keyword>
<dbReference type="InterPro" id="IPR050319">
    <property type="entry name" value="ABC_transp_ATP-bind"/>
</dbReference>
<reference evidence="6" key="1">
    <citation type="journal article" date="2019" name="Int. J. Syst. Evol. Microbiol.">
        <title>The Global Catalogue of Microorganisms (GCM) 10K type strain sequencing project: providing services to taxonomists for standard genome sequencing and annotation.</title>
        <authorList>
            <consortium name="The Broad Institute Genomics Platform"/>
            <consortium name="The Broad Institute Genome Sequencing Center for Infectious Disease"/>
            <person name="Wu L."/>
            <person name="Ma J."/>
        </authorList>
    </citation>
    <scope>NUCLEOTIDE SEQUENCE [LARGE SCALE GENOMIC DNA]</scope>
    <source>
        <strain evidence="6">CGMCC 1.18575</strain>
    </source>
</reference>
<dbReference type="GO" id="GO:0005524">
    <property type="term" value="F:ATP binding"/>
    <property type="evidence" value="ECO:0007669"/>
    <property type="project" value="UniProtKB-KW"/>
</dbReference>
<dbReference type="PROSITE" id="PS50893">
    <property type="entry name" value="ABC_TRANSPORTER_2"/>
    <property type="match status" value="1"/>
</dbReference>
<sequence>MSLLIANKITKTYSTSWWFRKRTSEGKGVKGVSFTLDEGTCLGILGESGAGKSTLGRIVLGLLPPDSGTLTFNGIDLYKSNRNARKQWRRDIQVVFQDSYSAVNPRMTVRDIIAEPLRNYERMSSQEERSAISELLELVGLVGDDMSKYPKQMSGGQLQRVNIARAIALKPKLIVLDEPVSSLDMIIQKQILDHLKHLKEKIGTSYLFISHDMSAVQYFADHIAILDQGSLEALGGR</sequence>
<dbReference type="RefSeq" id="WP_378138407.1">
    <property type="nucleotide sequence ID" value="NZ_JBHSMI010000052.1"/>
</dbReference>
<keyword evidence="6" id="KW-1185">Reference proteome</keyword>
<dbReference type="Gene3D" id="3.40.50.300">
    <property type="entry name" value="P-loop containing nucleotide triphosphate hydrolases"/>
    <property type="match status" value="1"/>
</dbReference>
<dbReference type="InterPro" id="IPR017871">
    <property type="entry name" value="ABC_transporter-like_CS"/>
</dbReference>
<dbReference type="InterPro" id="IPR003439">
    <property type="entry name" value="ABC_transporter-like_ATP-bd"/>
</dbReference>
<dbReference type="PANTHER" id="PTHR43776">
    <property type="entry name" value="TRANSPORT ATP-BINDING PROTEIN"/>
    <property type="match status" value="1"/>
</dbReference>